<evidence type="ECO:0000259" key="5">
    <source>
        <dbReference type="Pfam" id="PF08531"/>
    </source>
</evidence>
<feature type="domain" description="Alpha-L-rhamnosidase C-terminal" evidence="7">
    <location>
        <begin position="933"/>
        <end position="1005"/>
    </location>
</feature>
<dbReference type="PANTHER" id="PTHR33307:SF6">
    <property type="entry name" value="ALPHA-RHAMNOSIDASE (EUROFUNG)-RELATED"/>
    <property type="match status" value="1"/>
</dbReference>
<dbReference type="InterPro" id="IPR035398">
    <property type="entry name" value="Bac_rhamnosid_C"/>
</dbReference>
<dbReference type="InterPro" id="IPR012341">
    <property type="entry name" value="6hp_glycosidase-like_sf"/>
</dbReference>
<evidence type="ECO:0000256" key="1">
    <source>
        <dbReference type="ARBA" id="ARBA00001445"/>
    </source>
</evidence>
<feature type="domain" description="Alpha-L-rhamnosidase concanavalin-like" evidence="4">
    <location>
        <begin position="494"/>
        <end position="586"/>
    </location>
</feature>
<dbReference type="Proteomes" id="UP000426246">
    <property type="component" value="Chromosome"/>
</dbReference>
<dbReference type="Pfam" id="PF25788">
    <property type="entry name" value="Ig_Rha78A_N"/>
    <property type="match status" value="1"/>
</dbReference>
<dbReference type="Gene3D" id="1.50.10.10">
    <property type="match status" value="1"/>
</dbReference>
<dbReference type="KEGG" id="ppsc:EHS13_27155"/>
<dbReference type="PIRSF" id="PIRSF010631">
    <property type="entry name" value="A-rhamnsds"/>
    <property type="match status" value="1"/>
</dbReference>
<dbReference type="Pfam" id="PF17390">
    <property type="entry name" value="Bac_rhamnosid_C"/>
    <property type="match status" value="1"/>
</dbReference>
<dbReference type="EMBL" id="CP034235">
    <property type="protein sequence ID" value="QGQ98300.1"/>
    <property type="molecule type" value="Genomic_DNA"/>
</dbReference>
<dbReference type="Pfam" id="PF17389">
    <property type="entry name" value="Bac_rhamnosid6H"/>
    <property type="match status" value="1"/>
</dbReference>
<dbReference type="InterPro" id="IPR035396">
    <property type="entry name" value="Bac_rhamnosid6H"/>
</dbReference>
<dbReference type="Pfam" id="PF08531">
    <property type="entry name" value="Bac_rhamnosid_N"/>
    <property type="match status" value="1"/>
</dbReference>
<dbReference type="PANTHER" id="PTHR33307">
    <property type="entry name" value="ALPHA-RHAMNOSIDASE (EUROFUNG)"/>
    <property type="match status" value="1"/>
</dbReference>
<protein>
    <recommendedName>
        <fullName evidence="2">alpha-L-rhamnosidase</fullName>
        <ecNumber evidence="2">3.2.1.40</ecNumber>
    </recommendedName>
</protein>
<evidence type="ECO:0000313" key="8">
    <source>
        <dbReference type="EMBL" id="QGQ98300.1"/>
    </source>
</evidence>
<dbReference type="InterPro" id="IPR008928">
    <property type="entry name" value="6-hairpin_glycosidase_sf"/>
</dbReference>
<dbReference type="GO" id="GO:0005975">
    <property type="term" value="P:carbohydrate metabolic process"/>
    <property type="evidence" value="ECO:0007669"/>
    <property type="project" value="InterPro"/>
</dbReference>
<dbReference type="AlphaFoldDB" id="A0A6B8RPM2"/>
<dbReference type="GO" id="GO:0030596">
    <property type="term" value="F:alpha-L-rhamnosidase activity"/>
    <property type="evidence" value="ECO:0007669"/>
    <property type="project" value="UniProtKB-EC"/>
</dbReference>
<dbReference type="Gene3D" id="2.60.420.10">
    <property type="entry name" value="Maltose phosphorylase, domain 3"/>
    <property type="match status" value="1"/>
</dbReference>
<accession>A0A6B8RPM2</accession>
<comment type="catalytic activity">
    <reaction evidence="1">
        <text>Hydrolysis of terminal non-reducing alpha-L-rhamnose residues in alpha-L-rhamnosides.</text>
        <dbReference type="EC" id="3.2.1.40"/>
    </reaction>
</comment>
<evidence type="ECO:0000259" key="4">
    <source>
        <dbReference type="Pfam" id="PF05592"/>
    </source>
</evidence>
<dbReference type="InterPro" id="IPR016007">
    <property type="entry name" value="Alpha_rhamnosid"/>
</dbReference>
<reference evidence="9" key="1">
    <citation type="submission" date="2018-11" db="EMBL/GenBank/DDBJ databases">
        <title>Complete genome sequence of Paenibacillus sp. ML311-T8.</title>
        <authorList>
            <person name="Nam Y.-D."/>
            <person name="Kang J."/>
            <person name="Chung W.-H."/>
            <person name="Park Y.S."/>
        </authorList>
    </citation>
    <scope>NUCLEOTIDE SEQUENCE [LARGE SCALE GENOMIC DNA]</scope>
    <source>
        <strain evidence="9">ML311-T8</strain>
    </source>
</reference>
<keyword evidence="9" id="KW-1185">Reference proteome</keyword>
<sequence>MEDSVMSNITIGEIKPFDLKTDSRINPLGIDNKEPMFSWKLAASKRDQKQSAYRIIVASSLGDIWDSGMVHSDETLQIKYRGSKLSSGQRCYWQVMVWDGNLAASEWSTEASFEMGLLRAEDWKGDWIGGNSSNNPLSKSNWIWHQNQKVIPASHRLYFRKVLLVPEDKKIQQAIFYGTCGNPFTVFVNGSTVAKMNQPWRQDWSSPFYHIDFTEHLKSGENYLTCEAEDQGSEFDGFIGSFVIEFADGSCEIISTDSTWVISEDASADASNWTVAEQIAEYGDQPWGAIKRRGPAPLLRKEFQTGKAVEQSRLYICCLGYYELSLNGQRVGDAILQQDYTQFIKRVHYSTFDITELLAQGGNCLGVELGRGYYAYGKDWVGPNPNFSNPNDALTEPQFLLQLITEYSDGTISTIASDSSWATIDGPTRDDNIWYGDKYDARLEQSGWNQFGFQEKGWVEVAERSGIAGLKQATRVPPIRILETSSCVNIAEPKPNVYIYDVGKVTAGWVRLIVEAVRGTRVKLTYGERLRTDGTLDIWKDGNNFQFWETAQVDSYICKGSGTEDWESKFSYKGFRYVQVEGLSKPCQLEALIFHNDVETIGSFYCSNSLFNRTHQIMVDTMLNNFHSVPTDTPAHEKRGWTADGQVIAECAVMNFDLSTFFPKWVQDMEDTQSELGEISHTCPGPLDYPPTPAWMSAYIIVPWTLYEYYGDSETLSKHYIGMKKYLQYELDRLVDGVSSDMHYADWCAPGGKGIEGAALLSTLYVYHSCVLMSRIAGIVGVEVDSSYYSDEAAKLANTMNNKFFDNEKQIYHTDIEVGYRQASNVLPYAFGIVPEMSKMRVIDNLADDILLRNKGHLNTGCFGTKYLAPVLTEGGRGDVAFTLAIKETYPSWGYWLANGATTCWEGWELEVRSYDHFFLGTLDDWFYKHLAGIQPESAGFKTSIIKPYVLGDLIYAEGRINTVRGWIESKWEREENVIRLEITVPVNTTATVYVPKLGSRALEESGNSIEHADGVSFLGEIAGFWIVHVQSGAYYFKA</sequence>
<keyword evidence="3" id="KW-0378">Hydrolase</keyword>
<proteinExistence type="predicted"/>
<evidence type="ECO:0000259" key="6">
    <source>
        <dbReference type="Pfam" id="PF17389"/>
    </source>
</evidence>
<dbReference type="InterPro" id="IPR013737">
    <property type="entry name" value="Bac_rhamnosid_N"/>
</dbReference>
<evidence type="ECO:0000259" key="7">
    <source>
        <dbReference type="Pfam" id="PF17390"/>
    </source>
</evidence>
<gene>
    <name evidence="8" type="ORF">EHS13_27155</name>
</gene>
<organism evidence="8 9">
    <name type="scientific">Paenibacillus psychroresistens</name>
    <dbReference type="NCBI Taxonomy" id="1778678"/>
    <lineage>
        <taxon>Bacteria</taxon>
        <taxon>Bacillati</taxon>
        <taxon>Bacillota</taxon>
        <taxon>Bacilli</taxon>
        <taxon>Bacillales</taxon>
        <taxon>Paenibacillaceae</taxon>
        <taxon>Paenibacillus</taxon>
    </lineage>
</organism>
<dbReference type="EC" id="3.2.1.40" evidence="2"/>
<evidence type="ECO:0000313" key="9">
    <source>
        <dbReference type="Proteomes" id="UP000426246"/>
    </source>
</evidence>
<name>A0A6B8RPM2_9BACL</name>
<evidence type="ECO:0000256" key="3">
    <source>
        <dbReference type="ARBA" id="ARBA00022801"/>
    </source>
</evidence>
<dbReference type="InterPro" id="IPR008902">
    <property type="entry name" value="Rhamnosid_concanavalin"/>
</dbReference>
<feature type="domain" description="Bacterial alpha-L-rhamnosidase N-terminal" evidence="5">
    <location>
        <begin position="307"/>
        <end position="482"/>
    </location>
</feature>
<dbReference type="Gene3D" id="2.60.120.260">
    <property type="entry name" value="Galactose-binding domain-like"/>
    <property type="match status" value="3"/>
</dbReference>
<dbReference type="Gene3D" id="2.60.40.10">
    <property type="entry name" value="Immunoglobulins"/>
    <property type="match status" value="1"/>
</dbReference>
<dbReference type="Pfam" id="PF05592">
    <property type="entry name" value="Bac_rhamnosid"/>
    <property type="match status" value="1"/>
</dbReference>
<feature type="domain" description="Alpha-L-rhamnosidase six-hairpin glycosidase" evidence="6">
    <location>
        <begin position="600"/>
        <end position="931"/>
    </location>
</feature>
<dbReference type="SUPFAM" id="SSF48208">
    <property type="entry name" value="Six-hairpin glycosidases"/>
    <property type="match status" value="1"/>
</dbReference>
<evidence type="ECO:0000256" key="2">
    <source>
        <dbReference type="ARBA" id="ARBA00012652"/>
    </source>
</evidence>
<dbReference type="InterPro" id="IPR013783">
    <property type="entry name" value="Ig-like_fold"/>
</dbReference>